<keyword evidence="3" id="KW-1185">Reference proteome</keyword>
<sequence>MGEMGVNSTEAVHQLVISGDVCGSGRLGMRGKLRMREAMYEAVHGAFERVGVRGGLHLEDRGDGVLAALPPQTPPSLMAGLWVDELHQRLRQGNEGRAEPLRMRVAMHAGPVSHDGRGLVGRAVDLACRLCDSDVAKRTMERAQGVPLLLVVSDSFYRDVVAEGGRYIEPEHYRRARVTAKETDEAAWFHVPRMSVPPLPPDTPGGRPGEAGGRAGGGPSAEGEGADRGADRGRSREAGRGERPERNAPDVKYLFEHIGGDNLVVEGNTVHGGFTGIRKEYRAGTGEGSGDE</sequence>
<dbReference type="Proteomes" id="UP001501638">
    <property type="component" value="Unassembled WGS sequence"/>
</dbReference>
<proteinExistence type="predicted"/>
<evidence type="ECO:0000313" key="3">
    <source>
        <dbReference type="Proteomes" id="UP001501638"/>
    </source>
</evidence>
<dbReference type="EMBL" id="BAAASZ010000026">
    <property type="protein sequence ID" value="GAA2449343.1"/>
    <property type="molecule type" value="Genomic_DNA"/>
</dbReference>
<accession>A0ABN3K573</accession>
<evidence type="ECO:0000256" key="1">
    <source>
        <dbReference type="SAM" id="MobiDB-lite"/>
    </source>
</evidence>
<dbReference type="InterPro" id="IPR029787">
    <property type="entry name" value="Nucleotide_cyclase"/>
</dbReference>
<dbReference type="Gene3D" id="3.30.70.1230">
    <property type="entry name" value="Nucleotide cyclase"/>
    <property type="match status" value="1"/>
</dbReference>
<gene>
    <name evidence="2" type="ORF">GCM10010405_35930</name>
</gene>
<organism evidence="2 3">
    <name type="scientific">Streptomyces macrosporus</name>
    <dbReference type="NCBI Taxonomy" id="44032"/>
    <lineage>
        <taxon>Bacteria</taxon>
        <taxon>Bacillati</taxon>
        <taxon>Actinomycetota</taxon>
        <taxon>Actinomycetes</taxon>
        <taxon>Kitasatosporales</taxon>
        <taxon>Streptomycetaceae</taxon>
        <taxon>Streptomyces</taxon>
    </lineage>
</organism>
<feature type="region of interest" description="Disordered" evidence="1">
    <location>
        <begin position="268"/>
        <end position="292"/>
    </location>
</feature>
<feature type="compositionally biased region" description="Basic and acidic residues" evidence="1">
    <location>
        <begin position="225"/>
        <end position="252"/>
    </location>
</feature>
<evidence type="ECO:0008006" key="4">
    <source>
        <dbReference type="Google" id="ProtNLM"/>
    </source>
</evidence>
<name>A0ABN3K573_9ACTN</name>
<protein>
    <recommendedName>
        <fullName evidence="4">Guanylate cyclase domain-containing protein</fullName>
    </recommendedName>
</protein>
<dbReference type="SUPFAM" id="SSF55073">
    <property type="entry name" value="Nucleotide cyclase"/>
    <property type="match status" value="1"/>
</dbReference>
<feature type="compositionally biased region" description="Gly residues" evidence="1">
    <location>
        <begin position="206"/>
        <end position="220"/>
    </location>
</feature>
<comment type="caution">
    <text evidence="2">The sequence shown here is derived from an EMBL/GenBank/DDBJ whole genome shotgun (WGS) entry which is preliminary data.</text>
</comment>
<feature type="region of interest" description="Disordered" evidence="1">
    <location>
        <begin position="189"/>
        <end position="252"/>
    </location>
</feature>
<reference evidence="2 3" key="1">
    <citation type="journal article" date="2019" name="Int. J. Syst. Evol. Microbiol.">
        <title>The Global Catalogue of Microorganisms (GCM) 10K type strain sequencing project: providing services to taxonomists for standard genome sequencing and annotation.</title>
        <authorList>
            <consortium name="The Broad Institute Genomics Platform"/>
            <consortium name="The Broad Institute Genome Sequencing Center for Infectious Disease"/>
            <person name="Wu L."/>
            <person name="Ma J."/>
        </authorList>
    </citation>
    <scope>NUCLEOTIDE SEQUENCE [LARGE SCALE GENOMIC DNA]</scope>
    <source>
        <strain evidence="2 3">JCM 6305</strain>
    </source>
</reference>
<evidence type="ECO:0000313" key="2">
    <source>
        <dbReference type="EMBL" id="GAA2449343.1"/>
    </source>
</evidence>